<accession>A0ABX7YSV4</accession>
<dbReference type="Gene3D" id="3.20.20.450">
    <property type="entry name" value="EAL domain"/>
    <property type="match status" value="1"/>
</dbReference>
<dbReference type="PROSITE" id="PS50887">
    <property type="entry name" value="GGDEF"/>
    <property type="match status" value="1"/>
</dbReference>
<feature type="domain" description="GGDEF" evidence="5">
    <location>
        <begin position="362"/>
        <end position="500"/>
    </location>
</feature>
<dbReference type="Gene3D" id="3.30.450.20">
    <property type="entry name" value="PAS domain"/>
    <property type="match status" value="1"/>
</dbReference>
<keyword evidence="1" id="KW-0472">Membrane</keyword>
<dbReference type="InterPro" id="IPR001610">
    <property type="entry name" value="PAC"/>
</dbReference>
<dbReference type="SMART" id="SM00267">
    <property type="entry name" value="GGDEF"/>
    <property type="match status" value="1"/>
</dbReference>
<evidence type="ECO:0000259" key="4">
    <source>
        <dbReference type="PROSITE" id="PS50883"/>
    </source>
</evidence>
<dbReference type="Pfam" id="PF00990">
    <property type="entry name" value="GGDEF"/>
    <property type="match status" value="1"/>
</dbReference>
<dbReference type="SMART" id="SM00052">
    <property type="entry name" value="EAL"/>
    <property type="match status" value="1"/>
</dbReference>
<proteinExistence type="predicted"/>
<evidence type="ECO:0000256" key="1">
    <source>
        <dbReference type="SAM" id="Phobius"/>
    </source>
</evidence>
<dbReference type="SUPFAM" id="SSF141868">
    <property type="entry name" value="EAL domain-like"/>
    <property type="match status" value="1"/>
</dbReference>
<evidence type="ECO:0000259" key="2">
    <source>
        <dbReference type="PROSITE" id="PS50112"/>
    </source>
</evidence>
<dbReference type="PROSITE" id="PS50113">
    <property type="entry name" value="PAC"/>
    <property type="match status" value="1"/>
</dbReference>
<evidence type="ECO:0000259" key="3">
    <source>
        <dbReference type="PROSITE" id="PS50113"/>
    </source>
</evidence>
<dbReference type="InterPro" id="IPR000700">
    <property type="entry name" value="PAS-assoc_C"/>
</dbReference>
<dbReference type="InterPro" id="IPR013655">
    <property type="entry name" value="PAS_fold_3"/>
</dbReference>
<organism evidence="6 7">
    <name type="scientific">Shewanella yunxiaonensis</name>
    <dbReference type="NCBI Taxonomy" id="2829809"/>
    <lineage>
        <taxon>Bacteria</taxon>
        <taxon>Pseudomonadati</taxon>
        <taxon>Pseudomonadota</taxon>
        <taxon>Gammaproteobacteria</taxon>
        <taxon>Alteromonadales</taxon>
        <taxon>Shewanellaceae</taxon>
        <taxon>Shewanella</taxon>
    </lineage>
</organism>
<evidence type="ECO:0000313" key="6">
    <source>
        <dbReference type="EMBL" id="QUN05883.1"/>
    </source>
</evidence>
<dbReference type="InterPro" id="IPR043128">
    <property type="entry name" value="Rev_trsase/Diguanyl_cyclase"/>
</dbReference>
<evidence type="ECO:0000313" key="7">
    <source>
        <dbReference type="Proteomes" id="UP000679575"/>
    </source>
</evidence>
<dbReference type="CDD" id="cd00130">
    <property type="entry name" value="PAS"/>
    <property type="match status" value="1"/>
</dbReference>
<dbReference type="SUPFAM" id="SSF55785">
    <property type="entry name" value="PYP-like sensor domain (PAS domain)"/>
    <property type="match status" value="1"/>
</dbReference>
<dbReference type="RefSeq" id="WP_212594909.1">
    <property type="nucleotide sequence ID" value="NZ_CP073587.1"/>
</dbReference>
<feature type="domain" description="EAL" evidence="4">
    <location>
        <begin position="509"/>
        <end position="762"/>
    </location>
</feature>
<gene>
    <name evidence="6" type="ORF">KDN34_17220</name>
</gene>
<dbReference type="InterPro" id="IPR035919">
    <property type="entry name" value="EAL_sf"/>
</dbReference>
<sequence>MNLIASKANELQDPSRIDDEIVFLSNDLDLKTFILVNASGKVLFANHTIWRGNNAGETVEEFSPILHDDVVKAGIPTTKVDFEAAVLSIYYPLTLEHADIGKQPQLVFMEYDLYPKFSAAEQSFRAHFFFVWGLITLFLLAIFLFIYWSFQRPIRQLINAIDDMGVLSSSFLVADELVELQQLLYKNQQRYRDLINKLKDNEQRWLFAIDSTRNGIWDWHISSRKVFLSDRWKEMLGFMPEELEDSFLSWKERLHPEDQNAVLLTLQAFLDGKVTEFESLHRLRHKDGHYVWILDRGMIIEWDENGQPSRMIGTHKDVSEDVNNQQTLTHLYSHDSLTNLINRHSLMKQLQDLFASNTDTTSYSAMFCLDLDNFKVINDALGHQAGDQLLVQLAARLSAQFSDNLVSRLTGDEFVIVREQLGASLATARDHALVVAGELRRILGEGFSVDGRQLHLSGSLGIYVIDSREQLSPDELLRRTELAMFTAKEISRDSYIVYTPDLEQRASKNLLLQSELRNALKQDQLAIHYQPVVTGDGKLVAAEALLRWYHPEHGYISPAEFIPYAERNGFINTLSEWVITDVCRFINDAIKHGYAVPRISINISAKQFNQVDFVSSFLETISQLKVSATQLQLELTEHLLLTELSIIQSKFEELRRAGVAIAIDDFGTGYSSLSYLQHLPLAQLKIDQSFVQQIGCGAKDDAIITTIVSMAHALELEVVAEGVETLNQRNFLINTGCDRFQGYLWSKPVAEAEFVELLSAGAVIPATAIALKKTEQIL</sequence>
<dbReference type="EMBL" id="CP073587">
    <property type="protein sequence ID" value="QUN05883.1"/>
    <property type="molecule type" value="Genomic_DNA"/>
</dbReference>
<dbReference type="Proteomes" id="UP000679575">
    <property type="component" value="Chromosome"/>
</dbReference>
<dbReference type="SMART" id="SM00091">
    <property type="entry name" value="PAS"/>
    <property type="match status" value="1"/>
</dbReference>
<protein>
    <submittedName>
        <fullName evidence="6">EAL domain-containing protein</fullName>
    </submittedName>
</protein>
<dbReference type="InterPro" id="IPR052155">
    <property type="entry name" value="Biofilm_reg_signaling"/>
</dbReference>
<evidence type="ECO:0000259" key="5">
    <source>
        <dbReference type="PROSITE" id="PS50887"/>
    </source>
</evidence>
<dbReference type="CDD" id="cd01948">
    <property type="entry name" value="EAL"/>
    <property type="match status" value="1"/>
</dbReference>
<keyword evidence="1" id="KW-1133">Transmembrane helix</keyword>
<name>A0ABX7YSV4_9GAMM</name>
<dbReference type="Pfam" id="PF08447">
    <property type="entry name" value="PAS_3"/>
    <property type="match status" value="1"/>
</dbReference>
<keyword evidence="1" id="KW-0812">Transmembrane</keyword>
<dbReference type="Pfam" id="PF00563">
    <property type="entry name" value="EAL"/>
    <property type="match status" value="1"/>
</dbReference>
<dbReference type="SUPFAM" id="SSF55073">
    <property type="entry name" value="Nucleotide cyclase"/>
    <property type="match status" value="1"/>
</dbReference>
<feature type="domain" description="PAC" evidence="3">
    <location>
        <begin position="277"/>
        <end position="330"/>
    </location>
</feature>
<dbReference type="InterPro" id="IPR000160">
    <property type="entry name" value="GGDEF_dom"/>
</dbReference>
<dbReference type="PROSITE" id="PS50112">
    <property type="entry name" value="PAS"/>
    <property type="match status" value="1"/>
</dbReference>
<dbReference type="CDD" id="cd01949">
    <property type="entry name" value="GGDEF"/>
    <property type="match status" value="1"/>
</dbReference>
<dbReference type="PANTHER" id="PTHR44757">
    <property type="entry name" value="DIGUANYLATE CYCLASE DGCP"/>
    <property type="match status" value="1"/>
</dbReference>
<dbReference type="NCBIfam" id="TIGR00254">
    <property type="entry name" value="GGDEF"/>
    <property type="match status" value="1"/>
</dbReference>
<dbReference type="SMART" id="SM00086">
    <property type="entry name" value="PAC"/>
    <property type="match status" value="1"/>
</dbReference>
<keyword evidence="7" id="KW-1185">Reference proteome</keyword>
<dbReference type="InterPro" id="IPR029787">
    <property type="entry name" value="Nucleotide_cyclase"/>
</dbReference>
<feature type="transmembrane region" description="Helical" evidence="1">
    <location>
        <begin position="128"/>
        <end position="150"/>
    </location>
</feature>
<dbReference type="PROSITE" id="PS50883">
    <property type="entry name" value="EAL"/>
    <property type="match status" value="1"/>
</dbReference>
<reference evidence="6 7" key="1">
    <citation type="submission" date="2021-04" db="EMBL/GenBank/DDBJ databases">
        <title>Novel species identification of genus Shewanella.</title>
        <authorList>
            <person name="Liu G."/>
        </authorList>
    </citation>
    <scope>NUCLEOTIDE SEQUENCE [LARGE SCALE GENOMIC DNA]</scope>
    <source>
        <strain evidence="6 7">FJAT-54481</strain>
    </source>
</reference>
<dbReference type="NCBIfam" id="TIGR00229">
    <property type="entry name" value="sensory_box"/>
    <property type="match status" value="1"/>
</dbReference>
<feature type="domain" description="PAS" evidence="2">
    <location>
        <begin position="201"/>
        <end position="273"/>
    </location>
</feature>
<dbReference type="InterPro" id="IPR000014">
    <property type="entry name" value="PAS"/>
</dbReference>
<dbReference type="PANTHER" id="PTHR44757:SF2">
    <property type="entry name" value="BIOFILM ARCHITECTURE MAINTENANCE PROTEIN MBAA"/>
    <property type="match status" value="1"/>
</dbReference>
<dbReference type="InterPro" id="IPR035965">
    <property type="entry name" value="PAS-like_dom_sf"/>
</dbReference>
<dbReference type="InterPro" id="IPR001633">
    <property type="entry name" value="EAL_dom"/>
</dbReference>
<dbReference type="Gene3D" id="3.30.70.270">
    <property type="match status" value="1"/>
</dbReference>